<dbReference type="KEGG" id="sla:SERLADRAFT_462265"/>
<evidence type="ECO:0000256" key="1">
    <source>
        <dbReference type="SAM" id="MobiDB-lite"/>
    </source>
</evidence>
<sequence>MDALHWCELERRPNSIQPTPTDAGTSHIGDLGGSNTAAYPWNVGSAHVQHPVGS</sequence>
<gene>
    <name evidence="2" type="ORF">SERLADRAFT_462265</name>
</gene>
<dbReference type="AlphaFoldDB" id="F8NMX3"/>
<dbReference type="EMBL" id="GL945431">
    <property type="protein sequence ID" value="EGO27948.1"/>
    <property type="molecule type" value="Genomic_DNA"/>
</dbReference>
<feature type="region of interest" description="Disordered" evidence="1">
    <location>
        <begin position="10"/>
        <end position="31"/>
    </location>
</feature>
<dbReference type="HOGENOM" id="CLU_3051848_0_0_1"/>
<reference evidence="2" key="1">
    <citation type="submission" date="2011-04" db="EMBL/GenBank/DDBJ databases">
        <title>Evolution of plant cell wall degrading machinery underlies the functional diversity of forest fungi.</title>
        <authorList>
            <consortium name="US DOE Joint Genome Institute (JGI-PGF)"/>
            <person name="Eastwood D.C."/>
            <person name="Floudas D."/>
            <person name="Binder M."/>
            <person name="Majcherczyk A."/>
            <person name="Schneider P."/>
            <person name="Aerts A."/>
            <person name="Asiegbu F.O."/>
            <person name="Baker S.E."/>
            <person name="Barry K."/>
            <person name="Bendiksby M."/>
            <person name="Blumentritt M."/>
            <person name="Coutinho P.M."/>
            <person name="Cullen D."/>
            <person name="Cullen D."/>
            <person name="Gathman A."/>
            <person name="Goodell B."/>
            <person name="Henrissat B."/>
            <person name="Ihrmark K."/>
            <person name="Kauserud H."/>
            <person name="Kohler A."/>
            <person name="LaButti K."/>
            <person name="Lapidus A."/>
            <person name="Lavin J.L."/>
            <person name="Lee Y.-H."/>
            <person name="Lindquist E."/>
            <person name="Lilly W."/>
            <person name="Lucas S."/>
            <person name="Morin E."/>
            <person name="Murat C."/>
            <person name="Oguiza J.A."/>
            <person name="Park J."/>
            <person name="Pisabarro A.G."/>
            <person name="Riley R."/>
            <person name="Rosling A."/>
            <person name="Salamov A."/>
            <person name="Schmidt O."/>
            <person name="Schmutz J."/>
            <person name="Skrede I."/>
            <person name="Stenlid J."/>
            <person name="Wiebenga A."/>
            <person name="Xie X."/>
            <person name="Kues U."/>
            <person name="Hibbett D.S."/>
            <person name="Hoffmeister D."/>
            <person name="Hogberg N."/>
            <person name="Martin F."/>
            <person name="Grigoriev I.V."/>
            <person name="Watkinson S.C."/>
        </authorList>
    </citation>
    <scope>NUCLEOTIDE SEQUENCE</scope>
    <source>
        <strain evidence="2">S7.9</strain>
    </source>
</reference>
<dbReference type="GeneID" id="18818342"/>
<evidence type="ECO:0000313" key="2">
    <source>
        <dbReference type="EMBL" id="EGO27948.1"/>
    </source>
</evidence>
<organism>
    <name type="scientific">Serpula lacrymans var. lacrymans (strain S7.9)</name>
    <name type="common">Dry rot fungus</name>
    <dbReference type="NCBI Taxonomy" id="578457"/>
    <lineage>
        <taxon>Eukaryota</taxon>
        <taxon>Fungi</taxon>
        <taxon>Dikarya</taxon>
        <taxon>Basidiomycota</taxon>
        <taxon>Agaricomycotina</taxon>
        <taxon>Agaricomycetes</taxon>
        <taxon>Agaricomycetidae</taxon>
        <taxon>Boletales</taxon>
        <taxon>Coniophorineae</taxon>
        <taxon>Serpulaceae</taxon>
        <taxon>Serpula</taxon>
    </lineage>
</organism>
<feature type="compositionally biased region" description="Polar residues" evidence="1">
    <location>
        <begin position="14"/>
        <end position="24"/>
    </location>
</feature>
<dbReference type="RefSeq" id="XP_007316039.1">
    <property type="nucleotide sequence ID" value="XM_007315977.1"/>
</dbReference>
<protein>
    <submittedName>
        <fullName evidence="2">Uncharacterized protein</fullName>
    </submittedName>
</protein>
<proteinExistence type="predicted"/>
<dbReference type="Proteomes" id="UP000008064">
    <property type="component" value="Unassembled WGS sequence"/>
</dbReference>
<accession>F8NMX3</accession>
<name>F8NMX3_SERL9</name>